<reference evidence="1 2" key="1">
    <citation type="journal article" date="2013" name="Genome Biol.">
        <title>The genome sequence of the most widely cultivated cacao type and its use to identify candidate genes regulating pod color.</title>
        <authorList>
            <person name="Motamayor J.C."/>
            <person name="Mockaitis K."/>
            <person name="Schmutz J."/>
            <person name="Haiminen N."/>
            <person name="Iii D.L."/>
            <person name="Cornejo O."/>
            <person name="Findley S.D."/>
            <person name="Zheng P."/>
            <person name="Utro F."/>
            <person name="Royaert S."/>
            <person name="Saski C."/>
            <person name="Jenkins J."/>
            <person name="Podicheti R."/>
            <person name="Zhao M."/>
            <person name="Scheffler B.E."/>
            <person name="Stack J.C."/>
            <person name="Feltus F.A."/>
            <person name="Mustiga G.M."/>
            <person name="Amores F."/>
            <person name="Phillips W."/>
            <person name="Marelli J.P."/>
            <person name="May G.D."/>
            <person name="Shapiro H."/>
            <person name="Ma J."/>
            <person name="Bustamante C.D."/>
            <person name="Schnell R.J."/>
            <person name="Main D."/>
            <person name="Gilbert D."/>
            <person name="Parida L."/>
            <person name="Kuhn D.N."/>
        </authorList>
    </citation>
    <scope>NUCLEOTIDE SEQUENCE [LARGE SCALE GENOMIC DNA]</scope>
    <source>
        <strain evidence="2">cv. Matina 1-6</strain>
    </source>
</reference>
<evidence type="ECO:0000313" key="2">
    <source>
        <dbReference type="Proteomes" id="UP000026915"/>
    </source>
</evidence>
<sequence>MGDAFALGISGGHRCLECLPLGSLCLEVDQGLLIEVAIEVIFTFQKLIAHSIPKDDVYPLMYKWKCNQKLKDFYKVIETLESS</sequence>
<protein>
    <submittedName>
        <fullName evidence="1">Uncharacterized protein</fullName>
    </submittedName>
</protein>
<dbReference type="InParanoid" id="A0A061ELR4"/>
<keyword evidence="2" id="KW-1185">Reference proteome</keyword>
<accession>A0A061ELR4</accession>
<proteinExistence type="predicted"/>
<dbReference type="EMBL" id="CM001882">
    <property type="protein sequence ID" value="EOY03229.1"/>
    <property type="molecule type" value="Genomic_DNA"/>
</dbReference>
<dbReference type="AlphaFoldDB" id="A0A061ELR4"/>
<name>A0A061ELR4_THECC</name>
<dbReference type="Proteomes" id="UP000026915">
    <property type="component" value="Chromosome 4"/>
</dbReference>
<dbReference type="HOGENOM" id="CLU_2547161_0_0_1"/>
<dbReference type="Gramene" id="EOY03229">
    <property type="protein sequence ID" value="EOY03229"/>
    <property type="gene ID" value="TCM_017906"/>
</dbReference>
<evidence type="ECO:0000313" key="1">
    <source>
        <dbReference type="EMBL" id="EOY03229.1"/>
    </source>
</evidence>
<organism evidence="1 2">
    <name type="scientific">Theobroma cacao</name>
    <name type="common">Cacao</name>
    <name type="synonym">Cocoa</name>
    <dbReference type="NCBI Taxonomy" id="3641"/>
    <lineage>
        <taxon>Eukaryota</taxon>
        <taxon>Viridiplantae</taxon>
        <taxon>Streptophyta</taxon>
        <taxon>Embryophyta</taxon>
        <taxon>Tracheophyta</taxon>
        <taxon>Spermatophyta</taxon>
        <taxon>Magnoliopsida</taxon>
        <taxon>eudicotyledons</taxon>
        <taxon>Gunneridae</taxon>
        <taxon>Pentapetalae</taxon>
        <taxon>rosids</taxon>
        <taxon>malvids</taxon>
        <taxon>Malvales</taxon>
        <taxon>Malvaceae</taxon>
        <taxon>Byttnerioideae</taxon>
        <taxon>Theobroma</taxon>
    </lineage>
</organism>
<gene>
    <name evidence="1" type="ORF">TCM_017906</name>
</gene>